<dbReference type="Pfam" id="PF02749">
    <property type="entry name" value="QRPTase_N"/>
    <property type="match status" value="1"/>
</dbReference>
<gene>
    <name evidence="11" type="primary">nadC_1</name>
    <name evidence="11" type="ORF">WY13_00655</name>
</gene>
<dbReference type="PATRIC" id="fig|1538.10.peg.1151"/>
<feature type="domain" description="Quinolinate phosphoribosyl transferase N-terminal" evidence="10">
    <location>
        <begin position="20"/>
        <end position="103"/>
    </location>
</feature>
<comment type="caution">
    <text evidence="11">The sequence shown here is derived from an EMBL/GenBank/DDBJ whole genome shotgun (WGS) entry which is preliminary data.</text>
</comment>
<dbReference type="Gene3D" id="3.20.20.70">
    <property type="entry name" value="Aldolase class I"/>
    <property type="match status" value="1"/>
</dbReference>
<dbReference type="AlphaFoldDB" id="A0A166RZK0"/>
<protein>
    <recommendedName>
        <fullName evidence="4">Putative pyrophosphorylase ModD</fullName>
        <ecNumber evidence="3">2.4.2.19</ecNumber>
    </recommendedName>
</protein>
<dbReference type="PANTHER" id="PTHR32179:SF4">
    <property type="entry name" value="PYROPHOSPHORYLASE MODD-RELATED"/>
    <property type="match status" value="1"/>
</dbReference>
<dbReference type="EC" id="2.4.2.19" evidence="3"/>
<dbReference type="PIRSF" id="PIRSF006250">
    <property type="entry name" value="NadC_ModD"/>
    <property type="match status" value="1"/>
</dbReference>
<evidence type="ECO:0000259" key="9">
    <source>
        <dbReference type="Pfam" id="PF01729"/>
    </source>
</evidence>
<evidence type="ECO:0000256" key="4">
    <source>
        <dbReference type="ARBA" id="ARBA00019205"/>
    </source>
</evidence>
<comment type="catalytic activity">
    <reaction evidence="7">
        <text>nicotinate beta-D-ribonucleotide + CO2 + diphosphate = quinolinate + 5-phospho-alpha-D-ribose 1-diphosphate + 2 H(+)</text>
        <dbReference type="Rhea" id="RHEA:12733"/>
        <dbReference type="ChEBI" id="CHEBI:15378"/>
        <dbReference type="ChEBI" id="CHEBI:16526"/>
        <dbReference type="ChEBI" id="CHEBI:29959"/>
        <dbReference type="ChEBI" id="CHEBI:33019"/>
        <dbReference type="ChEBI" id="CHEBI:57502"/>
        <dbReference type="ChEBI" id="CHEBI:58017"/>
        <dbReference type="EC" id="2.4.2.19"/>
    </reaction>
</comment>
<dbReference type="RefSeq" id="WP_063554262.1">
    <property type="nucleotide sequence ID" value="NZ_LITT01000006.1"/>
</dbReference>
<evidence type="ECO:0000256" key="3">
    <source>
        <dbReference type="ARBA" id="ARBA00011944"/>
    </source>
</evidence>
<dbReference type="InterPro" id="IPR027277">
    <property type="entry name" value="NadC/ModD"/>
</dbReference>
<dbReference type="InterPro" id="IPR037128">
    <property type="entry name" value="Quinolinate_PRibosylTase_N_sf"/>
</dbReference>
<dbReference type="InterPro" id="IPR002638">
    <property type="entry name" value="Quinolinate_PRibosylTrfase_C"/>
</dbReference>
<evidence type="ECO:0000259" key="10">
    <source>
        <dbReference type="Pfam" id="PF02749"/>
    </source>
</evidence>
<evidence type="ECO:0000313" key="11">
    <source>
        <dbReference type="EMBL" id="OAA91398.1"/>
    </source>
</evidence>
<dbReference type="Gene3D" id="3.90.1170.20">
    <property type="entry name" value="Quinolinate phosphoribosyl transferase, N-terminal domain"/>
    <property type="match status" value="1"/>
</dbReference>
<dbReference type="PANTHER" id="PTHR32179">
    <property type="entry name" value="NICOTINATE-NUCLEOTIDE PYROPHOSPHORYLASE [CARBOXYLATING]"/>
    <property type="match status" value="1"/>
</dbReference>
<organism evidence="11 12">
    <name type="scientific">Clostridium ljungdahlii</name>
    <dbReference type="NCBI Taxonomy" id="1538"/>
    <lineage>
        <taxon>Bacteria</taxon>
        <taxon>Bacillati</taxon>
        <taxon>Bacillota</taxon>
        <taxon>Clostridia</taxon>
        <taxon>Eubacteriales</taxon>
        <taxon>Clostridiaceae</taxon>
        <taxon>Clostridium</taxon>
    </lineage>
</organism>
<dbReference type="OrthoDB" id="9770610at2"/>
<accession>A0A166RZK0</accession>
<dbReference type="GO" id="GO:0004514">
    <property type="term" value="F:nicotinate-nucleotide diphosphorylase (carboxylating) activity"/>
    <property type="evidence" value="ECO:0007669"/>
    <property type="project" value="UniProtKB-EC"/>
</dbReference>
<comment type="pathway">
    <text evidence="1">Cofactor biosynthesis; NAD(+) biosynthesis; nicotinate D-ribonucleotide from quinolinate: step 1/1.</text>
</comment>
<dbReference type="InterPro" id="IPR013785">
    <property type="entry name" value="Aldolase_TIM"/>
</dbReference>
<dbReference type="Proteomes" id="UP000077407">
    <property type="component" value="Unassembled WGS sequence"/>
</dbReference>
<keyword evidence="6 8" id="KW-0808">Transferase</keyword>
<keyword evidence="5 8" id="KW-0328">Glycosyltransferase</keyword>
<sequence>MYISDELIDKFIKEDVPYIDLTTLVLEIGNKKGKIQFFSREEAVICGTEEAARIFHKLNIELIKIKSSGSLIKKNEVFLEGKGIASDLHMAWKICQNIIDYSSGIATKTRKLVDKAANINPDVSVITTRKNIPGTKELAIKAIVSGGGFPHRLGLSETVLIFKQHLNFLGGIHELAKMIKKIKGKVCEKKVIAEVDSLEDAVELCKNGIDGIQFDKVPCDKLKENVSILRDINPSMVILAAGGINESNIEDYVETGIDAIVTTCVYYAKPIDIGCKIEPIEEYTRGW</sequence>
<dbReference type="Pfam" id="PF01729">
    <property type="entry name" value="QRPTase_C"/>
    <property type="match status" value="1"/>
</dbReference>
<name>A0A166RZK0_9CLOT</name>
<dbReference type="GO" id="GO:0005737">
    <property type="term" value="C:cytoplasm"/>
    <property type="evidence" value="ECO:0007669"/>
    <property type="project" value="TreeGrafter"/>
</dbReference>
<reference evidence="11 12" key="1">
    <citation type="journal article" date="2015" name="Biotechnol. Bioeng.">
        <title>Genome sequence and phenotypic characterization of Caulobacter segnis.</title>
        <authorList>
            <person name="Patel S."/>
            <person name="Fletcher B."/>
            <person name="Scott D.C."/>
            <person name="Ely B."/>
        </authorList>
    </citation>
    <scope>NUCLEOTIDE SEQUENCE [LARGE SCALE GENOMIC DNA]</scope>
    <source>
        <strain evidence="11 12">ERI-2</strain>
    </source>
</reference>
<feature type="domain" description="Quinolinate phosphoribosyl transferase C-terminal" evidence="9">
    <location>
        <begin position="105"/>
        <end position="274"/>
    </location>
</feature>
<dbReference type="CDD" id="cd01573">
    <property type="entry name" value="modD_like"/>
    <property type="match status" value="1"/>
</dbReference>
<dbReference type="InterPro" id="IPR006242">
    <property type="entry name" value="ModD"/>
</dbReference>
<evidence type="ECO:0000256" key="1">
    <source>
        <dbReference type="ARBA" id="ARBA00004893"/>
    </source>
</evidence>
<proteinExistence type="inferred from homology"/>
<dbReference type="GO" id="GO:0034213">
    <property type="term" value="P:quinolinate catabolic process"/>
    <property type="evidence" value="ECO:0007669"/>
    <property type="project" value="TreeGrafter"/>
</dbReference>
<dbReference type="FunFam" id="3.20.20.70:FF:000030">
    <property type="entry name" value="Nicotinate-nucleotide pyrophosphorylase, carboxylating"/>
    <property type="match status" value="1"/>
</dbReference>
<evidence type="ECO:0000256" key="6">
    <source>
        <dbReference type="ARBA" id="ARBA00022679"/>
    </source>
</evidence>
<dbReference type="NCBIfam" id="TIGR01334">
    <property type="entry name" value="modD"/>
    <property type="match status" value="1"/>
</dbReference>
<evidence type="ECO:0000256" key="8">
    <source>
        <dbReference type="PIRNR" id="PIRNR006250"/>
    </source>
</evidence>
<dbReference type="InterPro" id="IPR022412">
    <property type="entry name" value="Quinolinate_PRibosylTrfase_N"/>
</dbReference>
<evidence type="ECO:0000313" key="12">
    <source>
        <dbReference type="Proteomes" id="UP000077407"/>
    </source>
</evidence>
<evidence type="ECO:0000256" key="5">
    <source>
        <dbReference type="ARBA" id="ARBA00022676"/>
    </source>
</evidence>
<dbReference type="SUPFAM" id="SSF51690">
    <property type="entry name" value="Nicotinate/Quinolinate PRTase C-terminal domain-like"/>
    <property type="match status" value="1"/>
</dbReference>
<dbReference type="SUPFAM" id="SSF54675">
    <property type="entry name" value="Nicotinate/Quinolinate PRTase N-terminal domain-like"/>
    <property type="match status" value="1"/>
</dbReference>
<dbReference type="GO" id="GO:0009435">
    <property type="term" value="P:NAD+ biosynthetic process"/>
    <property type="evidence" value="ECO:0007669"/>
    <property type="project" value="InterPro"/>
</dbReference>
<dbReference type="EMBL" id="LITT01000006">
    <property type="protein sequence ID" value="OAA91398.1"/>
    <property type="molecule type" value="Genomic_DNA"/>
</dbReference>
<evidence type="ECO:0000256" key="2">
    <source>
        <dbReference type="ARBA" id="ARBA00009400"/>
    </source>
</evidence>
<evidence type="ECO:0000256" key="7">
    <source>
        <dbReference type="ARBA" id="ARBA00047445"/>
    </source>
</evidence>
<dbReference type="InterPro" id="IPR036068">
    <property type="entry name" value="Nicotinate_pribotase-like_C"/>
</dbReference>
<comment type="similarity">
    <text evidence="2 8">Belongs to the NadC/ModD family.</text>
</comment>